<feature type="chain" id="PRO_5038676009" description="Lipoprotein" evidence="1">
    <location>
        <begin position="20"/>
        <end position="146"/>
    </location>
</feature>
<protein>
    <recommendedName>
        <fullName evidence="4">Lipoprotein</fullName>
    </recommendedName>
</protein>
<gene>
    <name evidence="2" type="ORF">B8W66_17405</name>
</gene>
<dbReference type="EMBL" id="NCXP01000025">
    <property type="protein sequence ID" value="OSC39392.1"/>
    <property type="molecule type" value="Genomic_DNA"/>
</dbReference>
<evidence type="ECO:0000313" key="3">
    <source>
        <dbReference type="Proteomes" id="UP000193247"/>
    </source>
</evidence>
<keyword evidence="3" id="KW-1185">Reference proteome</keyword>
<dbReference type="STRING" id="1430326.B8W66_17405"/>
<dbReference type="Proteomes" id="UP000193247">
    <property type="component" value="Unassembled WGS sequence"/>
</dbReference>
<evidence type="ECO:0000313" key="2">
    <source>
        <dbReference type="EMBL" id="OSC39392.1"/>
    </source>
</evidence>
<dbReference type="PROSITE" id="PS51257">
    <property type="entry name" value="PROKAR_LIPOPROTEIN"/>
    <property type="match status" value="1"/>
</dbReference>
<name>A0A1X2LRT1_9MYCO</name>
<feature type="signal peptide" evidence="1">
    <location>
        <begin position="1"/>
        <end position="19"/>
    </location>
</feature>
<comment type="caution">
    <text evidence="2">The sequence shown here is derived from an EMBL/GenBank/DDBJ whole genome shotgun (WGS) entry which is preliminary data.</text>
</comment>
<dbReference type="OrthoDB" id="166978at2"/>
<organism evidence="2 3">
    <name type="scientific">Mycobacterium decipiens</name>
    <dbReference type="NCBI Taxonomy" id="1430326"/>
    <lineage>
        <taxon>Bacteria</taxon>
        <taxon>Bacillati</taxon>
        <taxon>Actinomycetota</taxon>
        <taxon>Actinomycetes</taxon>
        <taxon>Mycobacteriales</taxon>
        <taxon>Mycobacteriaceae</taxon>
        <taxon>Mycobacterium</taxon>
    </lineage>
</organism>
<keyword evidence="1" id="KW-0732">Signal</keyword>
<evidence type="ECO:0000256" key="1">
    <source>
        <dbReference type="SAM" id="SignalP"/>
    </source>
</evidence>
<dbReference type="AlphaFoldDB" id="A0A1X2LRT1"/>
<evidence type="ECO:0008006" key="4">
    <source>
        <dbReference type="Google" id="ProtNLM"/>
    </source>
</evidence>
<dbReference type="RefSeq" id="WP_085326519.1">
    <property type="nucleotide sequence ID" value="NZ_NCXP01000025.1"/>
</dbReference>
<accession>A0A1X2LRT1</accession>
<proteinExistence type="predicted"/>
<sequence>MKRVALVASVLLLAGCGGATHTTASTVTITQTVTAQPTAARTAGQQPPPPPALKTVIDAYGNPQSVIDRDGAYLILVDVMPGRYRTAGGTMCYWARLRSTNTRDIIDSRKSSVPQIVEINENDTAFLTQNCGTWQMVHISTILEPW</sequence>
<reference evidence="2 3" key="1">
    <citation type="submission" date="2017-04" db="EMBL/GenBank/DDBJ databases">
        <title>The new phylogeny of genus Mycobacterium.</title>
        <authorList>
            <person name="Tortoli E."/>
            <person name="Trovato A."/>
            <person name="Cirillo D.M."/>
        </authorList>
    </citation>
    <scope>NUCLEOTIDE SEQUENCE [LARGE SCALE GENOMIC DNA]</scope>
    <source>
        <strain evidence="2 3">TBL 1200985</strain>
    </source>
</reference>